<dbReference type="InterPro" id="IPR003673">
    <property type="entry name" value="CoA-Trfase_fam_III"/>
</dbReference>
<proteinExistence type="predicted"/>
<evidence type="ECO:0000313" key="2">
    <source>
        <dbReference type="Proteomes" id="UP000658656"/>
    </source>
</evidence>
<dbReference type="RefSeq" id="WP_145936428.1">
    <property type="nucleotide sequence ID" value="NZ_BNAV01000001.1"/>
</dbReference>
<evidence type="ECO:0000313" key="1">
    <source>
        <dbReference type="EMBL" id="GHF36569.1"/>
    </source>
</evidence>
<dbReference type="Proteomes" id="UP000658656">
    <property type="component" value="Unassembled WGS sequence"/>
</dbReference>
<dbReference type="AlphaFoldDB" id="A0A8H9IRE1"/>
<keyword evidence="1" id="KW-0808">Transferase</keyword>
<name>A0A8H9IRE1_9PSEU</name>
<keyword evidence="2" id="KW-1185">Reference proteome</keyword>
<dbReference type="InterPro" id="IPR023606">
    <property type="entry name" value="CoA-Trfase_III_dom_1_sf"/>
</dbReference>
<dbReference type="Gene3D" id="3.40.50.10540">
    <property type="entry name" value="Crotonobetainyl-coa:carnitine coa-transferase, domain 1"/>
    <property type="match status" value="1"/>
</dbReference>
<dbReference type="InterPro" id="IPR050509">
    <property type="entry name" value="CoA-transferase_III"/>
</dbReference>
<dbReference type="PANTHER" id="PTHR48228:SF5">
    <property type="entry name" value="ALPHA-METHYLACYL-COA RACEMASE"/>
    <property type="match status" value="1"/>
</dbReference>
<dbReference type="Pfam" id="PF02515">
    <property type="entry name" value="CoA_transf_3"/>
    <property type="match status" value="1"/>
</dbReference>
<protein>
    <submittedName>
        <fullName evidence="1">CoA transferase</fullName>
    </submittedName>
</protein>
<dbReference type="Gene3D" id="3.30.1540.10">
    <property type="entry name" value="formyl-coa transferase, domain 3"/>
    <property type="match status" value="1"/>
</dbReference>
<reference evidence="1" key="1">
    <citation type="journal article" date="2014" name="Int. J. Syst. Evol. Microbiol.">
        <title>Complete genome sequence of Corynebacterium casei LMG S-19264T (=DSM 44701T), isolated from a smear-ripened cheese.</title>
        <authorList>
            <consortium name="US DOE Joint Genome Institute (JGI-PGF)"/>
            <person name="Walter F."/>
            <person name="Albersmeier A."/>
            <person name="Kalinowski J."/>
            <person name="Ruckert C."/>
        </authorList>
    </citation>
    <scope>NUCLEOTIDE SEQUENCE</scope>
    <source>
        <strain evidence="1">CGMCC 4.7679</strain>
    </source>
</reference>
<reference evidence="1" key="2">
    <citation type="submission" date="2020-09" db="EMBL/GenBank/DDBJ databases">
        <authorList>
            <person name="Sun Q."/>
            <person name="Zhou Y."/>
        </authorList>
    </citation>
    <scope>NUCLEOTIDE SEQUENCE</scope>
    <source>
        <strain evidence="1">CGMCC 4.7679</strain>
    </source>
</reference>
<dbReference type="SUPFAM" id="SSF89796">
    <property type="entry name" value="CoA-transferase family III (CaiB/BaiF)"/>
    <property type="match status" value="1"/>
</dbReference>
<accession>A0A8H9IRE1</accession>
<sequence>MTSGPLSAVRVLEFAGKGPVPFAAMVLAGLGADVLRIDRLPRPRRHADYRPETDLLQLGRPSVALDLRSADGLALAKDLLRRADVLVEGYRPGVMERLGLGPAEVAGLNPGLVYGRATGWGQSGPLAAAAGHDINYLALSGVLHLLGRAGEPPTPPANLLADFGGGGMLLAMGVLAGLAGRSASGRGTVVDAAMLDGATQLATLLFGLRAGGMWSDERGTNLLDTGAPYYDVYRTADDGWIAVGAVEPVFFERLVTTLGLRDDPACASPADRATWPAMRARFTEVFGMRTRDEWVKVFAGVDACVTPVLTPEEAAAHPHNQARGLYRENAGVLHPAVAPRFAHLGEDTAEAEVSAVSAVDILAALRAWGVPDSRLDELQASGSVEPGA</sequence>
<dbReference type="GO" id="GO:0016740">
    <property type="term" value="F:transferase activity"/>
    <property type="evidence" value="ECO:0007669"/>
    <property type="project" value="UniProtKB-KW"/>
</dbReference>
<gene>
    <name evidence="1" type="ORF">GCM10017566_07090</name>
</gene>
<dbReference type="PANTHER" id="PTHR48228">
    <property type="entry name" value="SUCCINYL-COA--D-CITRAMALATE COA-TRANSFERASE"/>
    <property type="match status" value="1"/>
</dbReference>
<organism evidence="1 2">
    <name type="scientific">Amycolatopsis bartoniae</name>
    <dbReference type="NCBI Taxonomy" id="941986"/>
    <lineage>
        <taxon>Bacteria</taxon>
        <taxon>Bacillati</taxon>
        <taxon>Actinomycetota</taxon>
        <taxon>Actinomycetes</taxon>
        <taxon>Pseudonocardiales</taxon>
        <taxon>Pseudonocardiaceae</taxon>
        <taxon>Amycolatopsis</taxon>
    </lineage>
</organism>
<dbReference type="InterPro" id="IPR044855">
    <property type="entry name" value="CoA-Trfase_III_dom3_sf"/>
</dbReference>
<comment type="caution">
    <text evidence="1">The sequence shown here is derived from an EMBL/GenBank/DDBJ whole genome shotgun (WGS) entry which is preliminary data.</text>
</comment>
<dbReference type="OrthoDB" id="9797653at2"/>
<dbReference type="EMBL" id="BNAV01000001">
    <property type="protein sequence ID" value="GHF36569.1"/>
    <property type="molecule type" value="Genomic_DNA"/>
</dbReference>